<dbReference type="PANTHER" id="PTHR14948">
    <property type="entry name" value="NG5"/>
    <property type="match status" value="1"/>
</dbReference>
<protein>
    <submittedName>
        <fullName evidence="6">CD225/dispanin family protein</fullName>
    </submittedName>
</protein>
<evidence type="ECO:0000313" key="7">
    <source>
        <dbReference type="Proteomes" id="UP001305421"/>
    </source>
</evidence>
<dbReference type="Pfam" id="PF04505">
    <property type="entry name" value="CD225"/>
    <property type="match status" value="1"/>
</dbReference>
<organism evidence="6 7">
    <name type="scientific">Stenotrophomonas aracearum</name>
    <dbReference type="NCBI Taxonomy" id="3003272"/>
    <lineage>
        <taxon>Bacteria</taxon>
        <taxon>Pseudomonadati</taxon>
        <taxon>Pseudomonadota</taxon>
        <taxon>Gammaproteobacteria</taxon>
        <taxon>Lysobacterales</taxon>
        <taxon>Lysobacteraceae</taxon>
        <taxon>Stenotrophomonas</taxon>
    </lineage>
</organism>
<reference evidence="6 7" key="1">
    <citation type="submission" date="2022-12" db="EMBL/GenBank/DDBJ databases">
        <title>Two new species, Stenotrophomonas aracearum and Stenotrophomonas oahuensis, isolated from Anthurium (Araceae family) in Hawaii.</title>
        <authorList>
            <person name="Chunag S.C."/>
            <person name="Dobhal S."/>
            <person name="Alvarez A."/>
            <person name="Arif M."/>
        </authorList>
    </citation>
    <scope>NUCLEOTIDE SEQUENCE [LARGE SCALE GENOMIC DNA]</scope>
    <source>
        <strain evidence="6 7">A5588</strain>
    </source>
</reference>
<sequence length="91" mass="9369">MNATAPQVPNNLVWAILTTLFCCLPAGIVSIVFAAQVNGKLAAGDIAGAQESSDKAKKWAMWSAIIGVVGIVLYIVLVMVMGVGGAMSGNY</sequence>
<evidence type="ECO:0000256" key="4">
    <source>
        <dbReference type="ARBA" id="ARBA00023136"/>
    </source>
</evidence>
<dbReference type="PANTHER" id="PTHR14948:SF25">
    <property type="entry name" value="DUF4190 DOMAIN-CONTAINING PROTEIN"/>
    <property type="match status" value="1"/>
</dbReference>
<evidence type="ECO:0000256" key="2">
    <source>
        <dbReference type="ARBA" id="ARBA00022692"/>
    </source>
</evidence>
<evidence type="ECO:0000256" key="5">
    <source>
        <dbReference type="SAM" id="Phobius"/>
    </source>
</evidence>
<keyword evidence="2 5" id="KW-0812">Transmembrane</keyword>
<dbReference type="InterPro" id="IPR007593">
    <property type="entry name" value="CD225/Dispanin_fam"/>
</dbReference>
<name>A0ABY9YCM1_9GAMM</name>
<evidence type="ECO:0000256" key="1">
    <source>
        <dbReference type="ARBA" id="ARBA00004370"/>
    </source>
</evidence>
<keyword evidence="3 5" id="KW-1133">Transmembrane helix</keyword>
<evidence type="ECO:0000313" key="6">
    <source>
        <dbReference type="EMBL" id="WNH48420.1"/>
    </source>
</evidence>
<accession>A0ABY9YCM1</accession>
<gene>
    <name evidence="6" type="ORF">PDM28_17405</name>
</gene>
<proteinExistence type="predicted"/>
<comment type="subcellular location">
    <subcellularLocation>
        <location evidence="1">Membrane</location>
    </subcellularLocation>
</comment>
<dbReference type="RefSeq" id="WP_102946077.1">
    <property type="nucleotide sequence ID" value="NZ_CP115543.1"/>
</dbReference>
<dbReference type="Proteomes" id="UP001305421">
    <property type="component" value="Chromosome"/>
</dbReference>
<dbReference type="InterPro" id="IPR051423">
    <property type="entry name" value="CD225/Dispanin"/>
</dbReference>
<evidence type="ECO:0000256" key="3">
    <source>
        <dbReference type="ARBA" id="ARBA00022989"/>
    </source>
</evidence>
<feature type="transmembrane region" description="Helical" evidence="5">
    <location>
        <begin position="12"/>
        <end position="38"/>
    </location>
</feature>
<keyword evidence="7" id="KW-1185">Reference proteome</keyword>
<feature type="transmembrane region" description="Helical" evidence="5">
    <location>
        <begin position="59"/>
        <end position="83"/>
    </location>
</feature>
<dbReference type="EMBL" id="CP115543">
    <property type="protein sequence ID" value="WNH48420.1"/>
    <property type="molecule type" value="Genomic_DNA"/>
</dbReference>
<keyword evidence="4 5" id="KW-0472">Membrane</keyword>